<gene>
    <name evidence="1" type="ORF">OMM_05838</name>
</gene>
<evidence type="ECO:0000313" key="2">
    <source>
        <dbReference type="Proteomes" id="UP000189670"/>
    </source>
</evidence>
<comment type="caution">
    <text evidence="1">The sequence shown here is derived from an EMBL/GenBank/DDBJ whole genome shotgun (WGS) entry which is preliminary data.</text>
</comment>
<dbReference type="EMBL" id="ATBP01002312">
    <property type="protein sequence ID" value="ETR65999.1"/>
    <property type="molecule type" value="Genomic_DNA"/>
</dbReference>
<organism evidence="1 2">
    <name type="scientific">Candidatus Magnetoglobus multicellularis str. Araruama</name>
    <dbReference type="NCBI Taxonomy" id="890399"/>
    <lineage>
        <taxon>Bacteria</taxon>
        <taxon>Pseudomonadati</taxon>
        <taxon>Thermodesulfobacteriota</taxon>
        <taxon>Desulfobacteria</taxon>
        <taxon>Desulfobacterales</taxon>
        <taxon>Desulfobacteraceae</taxon>
        <taxon>Candidatus Magnetoglobus</taxon>
    </lineage>
</organism>
<protein>
    <submittedName>
        <fullName evidence="1">Uncharacterized protein</fullName>
    </submittedName>
</protein>
<dbReference type="AlphaFoldDB" id="A0A1V1NTU5"/>
<dbReference type="Proteomes" id="UP000189670">
    <property type="component" value="Unassembled WGS sequence"/>
</dbReference>
<accession>A0A1V1NTU5</accession>
<reference evidence="2" key="1">
    <citation type="submission" date="2012-11" db="EMBL/GenBank/DDBJ databases">
        <authorList>
            <person name="Lucero-Rivera Y.E."/>
            <person name="Tovar-Ramirez D."/>
        </authorList>
    </citation>
    <scope>NUCLEOTIDE SEQUENCE [LARGE SCALE GENOMIC DNA]</scope>
    <source>
        <strain evidence="2">Araruama</strain>
    </source>
</reference>
<evidence type="ECO:0000313" key="1">
    <source>
        <dbReference type="EMBL" id="ETR65999.1"/>
    </source>
</evidence>
<sequence length="173" mass="17655">MVRFSETAIVGALLMPVIVRAITSMSIPAPAPVCPRSSVVMVMAYTPNACVVGVKVMLSIAALTLASVPVNARLEDSPAYPVKPVLTLRLKLPASVVKAMLTVSPSTSTSVTDALNETGSSSVVVSEAGNVLTGGSLIALIVTLIVNSSDSGNDEVPECPKSLAQIVIEAGPL</sequence>
<proteinExistence type="predicted"/>
<name>A0A1V1NTU5_9BACT</name>